<organism evidence="2 3">
    <name type="scientific">Genlisea aurea</name>
    <dbReference type="NCBI Taxonomy" id="192259"/>
    <lineage>
        <taxon>Eukaryota</taxon>
        <taxon>Viridiplantae</taxon>
        <taxon>Streptophyta</taxon>
        <taxon>Embryophyta</taxon>
        <taxon>Tracheophyta</taxon>
        <taxon>Spermatophyta</taxon>
        <taxon>Magnoliopsida</taxon>
        <taxon>eudicotyledons</taxon>
        <taxon>Gunneridae</taxon>
        <taxon>Pentapetalae</taxon>
        <taxon>asterids</taxon>
        <taxon>lamiids</taxon>
        <taxon>Lamiales</taxon>
        <taxon>Lentibulariaceae</taxon>
        <taxon>Genlisea</taxon>
    </lineage>
</organism>
<protein>
    <submittedName>
        <fullName evidence="2">Uncharacterized protein</fullName>
    </submittedName>
</protein>
<dbReference type="EMBL" id="AUSU01003920">
    <property type="protein sequence ID" value="EPS66002.1"/>
    <property type="molecule type" value="Genomic_DNA"/>
</dbReference>
<proteinExistence type="predicted"/>
<sequence>DAEREIHAASMEKDKALKDLKDLKDALLISEKEISSRDAALNTAKQQFKTMQKKLDCAQSDHQLEKETWEKTLKNVEETWRLRCEALERQTAESPDDALLDEIERLKLSVKTLQEEQKSFRDLADKMLEEKDKEISRLWDDKKNLQQSLDSRPSIDHQNELTAFRKQDASNSGTSAAEQQIIILARQQAQREEELAQTQRHILALQ</sequence>
<feature type="non-terminal residue" evidence="2">
    <location>
        <position position="206"/>
    </location>
</feature>
<evidence type="ECO:0000313" key="2">
    <source>
        <dbReference type="EMBL" id="EPS66002.1"/>
    </source>
</evidence>
<feature type="coiled-coil region" evidence="1">
    <location>
        <begin position="6"/>
        <end position="130"/>
    </location>
</feature>
<evidence type="ECO:0000313" key="3">
    <source>
        <dbReference type="Proteomes" id="UP000015453"/>
    </source>
</evidence>
<accession>S8E146</accession>
<evidence type="ECO:0000256" key="1">
    <source>
        <dbReference type="SAM" id="Coils"/>
    </source>
</evidence>
<keyword evidence="1" id="KW-0175">Coiled coil</keyword>
<gene>
    <name evidence="2" type="ORF">M569_08776</name>
</gene>
<comment type="caution">
    <text evidence="2">The sequence shown here is derived from an EMBL/GenBank/DDBJ whole genome shotgun (WGS) entry which is preliminary data.</text>
</comment>
<dbReference type="OrthoDB" id="1926336at2759"/>
<keyword evidence="3" id="KW-1185">Reference proteome</keyword>
<feature type="non-terminal residue" evidence="2">
    <location>
        <position position="1"/>
    </location>
</feature>
<dbReference type="AlphaFoldDB" id="S8E146"/>
<name>S8E146_9LAMI</name>
<reference evidence="2 3" key="1">
    <citation type="journal article" date="2013" name="BMC Genomics">
        <title>The miniature genome of a carnivorous plant Genlisea aurea contains a low number of genes and short non-coding sequences.</title>
        <authorList>
            <person name="Leushkin E.V."/>
            <person name="Sutormin R.A."/>
            <person name="Nabieva E.R."/>
            <person name="Penin A.A."/>
            <person name="Kondrashov A.S."/>
            <person name="Logacheva M.D."/>
        </authorList>
    </citation>
    <scope>NUCLEOTIDE SEQUENCE [LARGE SCALE GENOMIC DNA]</scope>
</reference>
<dbReference type="Proteomes" id="UP000015453">
    <property type="component" value="Unassembled WGS sequence"/>
</dbReference>